<name>A0A2W2BBF0_9BACT</name>
<dbReference type="PANTHER" id="PTHR30327:SF1">
    <property type="entry name" value="UPF0301 PROTEIN YQGE"/>
    <property type="match status" value="1"/>
</dbReference>
<accession>A0A2W2BBF0</accession>
<dbReference type="GO" id="GO:0005829">
    <property type="term" value="C:cytosol"/>
    <property type="evidence" value="ECO:0007669"/>
    <property type="project" value="TreeGrafter"/>
</dbReference>
<sequence>MDFLNPIKQNDPVLATGKLLIAEPFLHDTNFARSVVLLSEHTEQGTVGFILNRPTTLSLEDLLPELSNTNLNIYQGGPVQMDTLHMLHRLPELIGGHEISPGIYWGGSYDALTDAVKHNLCDPADLRLFIGYAGWNEGQLEKELKDGSWLVTDGNPNILFDTAIEETWKKAIFSLGKDFSYLANMPINPLLN</sequence>
<organism evidence="3 4">
    <name type="scientific">Taibaiella soli</name>
    <dbReference type="NCBI Taxonomy" id="1649169"/>
    <lineage>
        <taxon>Bacteria</taxon>
        <taxon>Pseudomonadati</taxon>
        <taxon>Bacteroidota</taxon>
        <taxon>Chitinophagia</taxon>
        <taxon>Chitinophagales</taxon>
        <taxon>Chitinophagaceae</taxon>
        <taxon>Taibaiella</taxon>
    </lineage>
</organism>
<dbReference type="EMBL" id="QKTW01000011">
    <property type="protein sequence ID" value="PZF73519.1"/>
    <property type="molecule type" value="Genomic_DNA"/>
</dbReference>
<dbReference type="InterPro" id="IPR003774">
    <property type="entry name" value="AlgH-like"/>
</dbReference>
<reference evidence="3 4" key="1">
    <citation type="submission" date="2018-06" db="EMBL/GenBank/DDBJ databases">
        <title>Mucibacter soli gen. nov., sp. nov., a new member of the family Chitinophagaceae producing mucin.</title>
        <authorList>
            <person name="Kim M.-K."/>
            <person name="Park S."/>
            <person name="Kim T.-S."/>
            <person name="Joung Y."/>
            <person name="Han J.-H."/>
            <person name="Kim S.B."/>
        </authorList>
    </citation>
    <scope>NUCLEOTIDE SEQUENCE [LARGE SCALE GENOMIC DNA]</scope>
    <source>
        <strain evidence="3 4">R1-15</strain>
    </source>
</reference>
<dbReference type="Pfam" id="PF02622">
    <property type="entry name" value="DUF179"/>
    <property type="match status" value="1"/>
</dbReference>
<comment type="caution">
    <text evidence="3">The sequence shown here is derived from an EMBL/GenBank/DDBJ whole genome shotgun (WGS) entry which is preliminary data.</text>
</comment>
<evidence type="ECO:0000313" key="3">
    <source>
        <dbReference type="EMBL" id="PZF73519.1"/>
    </source>
</evidence>
<proteinExistence type="inferred from homology"/>
<comment type="similarity">
    <text evidence="1 2">Belongs to the UPF0301 (AlgH) family.</text>
</comment>
<evidence type="ECO:0000313" key="4">
    <source>
        <dbReference type="Proteomes" id="UP000248745"/>
    </source>
</evidence>
<dbReference type="OrthoDB" id="9807486at2"/>
<dbReference type="Gene3D" id="3.40.1740.10">
    <property type="entry name" value="VC0467-like"/>
    <property type="match status" value="1"/>
</dbReference>
<gene>
    <name evidence="3" type="ORF">DN068_07275</name>
</gene>
<keyword evidence="4" id="KW-1185">Reference proteome</keyword>
<evidence type="ECO:0000256" key="1">
    <source>
        <dbReference type="ARBA" id="ARBA00009600"/>
    </source>
</evidence>
<protein>
    <recommendedName>
        <fullName evidence="2">UPF0301 protein DN068_07275</fullName>
    </recommendedName>
</protein>
<dbReference type="SUPFAM" id="SSF143456">
    <property type="entry name" value="VC0467-like"/>
    <property type="match status" value="1"/>
</dbReference>
<evidence type="ECO:0000256" key="2">
    <source>
        <dbReference type="HAMAP-Rule" id="MF_00758"/>
    </source>
</evidence>
<dbReference type="HAMAP" id="MF_00758">
    <property type="entry name" value="UPF0301"/>
    <property type="match status" value="1"/>
</dbReference>
<dbReference type="Proteomes" id="UP000248745">
    <property type="component" value="Unassembled WGS sequence"/>
</dbReference>
<dbReference type="AlphaFoldDB" id="A0A2W2BBF0"/>
<dbReference type="PANTHER" id="PTHR30327">
    <property type="entry name" value="UNCHARACTERIZED PROTEIN YQGE"/>
    <property type="match status" value="1"/>
</dbReference>